<geneLocation type="plasmid" evidence="4">
    <name>picon</name>
</geneLocation>
<dbReference type="InterPro" id="IPR005537">
    <property type="entry name" value="RAMP_III_fam"/>
</dbReference>
<gene>
    <name evidence="3" type="ORF">CCS77_2048</name>
</gene>
<protein>
    <recommendedName>
        <fullName evidence="2">CRISPR type III-associated protein domain-containing protein</fullName>
    </recommendedName>
</protein>
<keyword evidence="1" id="KW-0051">Antiviral defense</keyword>
<feature type="domain" description="CRISPR type III-associated protein" evidence="2">
    <location>
        <begin position="41"/>
        <end position="274"/>
    </location>
</feature>
<dbReference type="GO" id="GO:0051607">
    <property type="term" value="P:defense response to virus"/>
    <property type="evidence" value="ECO:0007669"/>
    <property type="project" value="UniProtKB-KW"/>
</dbReference>
<name>A0A2R4P316_9BACT</name>
<evidence type="ECO:0000259" key="2">
    <source>
        <dbReference type="Pfam" id="PF03787"/>
    </source>
</evidence>
<accession>A0A2R4P316</accession>
<evidence type="ECO:0000256" key="1">
    <source>
        <dbReference type="ARBA" id="ARBA00023118"/>
    </source>
</evidence>
<keyword evidence="3" id="KW-0614">Plasmid</keyword>
<reference evidence="3 4" key="1">
    <citation type="journal article" date="2018" name="Emerg. Microbes Infect.">
        <title>Genomic analysis of oral Campylobacter concisus strains identified a potential bacterial molecular marker associated with active Crohn's disease.</title>
        <authorList>
            <person name="Liu F."/>
            <person name="Ma R."/>
            <person name="Tay C.Y.A."/>
            <person name="Octavia S."/>
            <person name="Lan R."/>
            <person name="Chung H.K.L."/>
            <person name="Riordan S.M."/>
            <person name="Grimm M.C."/>
            <person name="Leong R.W."/>
            <person name="Tanaka M.M."/>
            <person name="Connor S."/>
            <person name="Zhang L."/>
        </authorList>
    </citation>
    <scope>NUCLEOTIDE SEQUENCE [LARGE SCALE GENOMIC DNA]</scope>
    <source>
        <strain evidence="3 4">P2CDO4</strain>
        <plasmid evidence="3">pICON</plasmid>
    </source>
</reference>
<evidence type="ECO:0000313" key="3">
    <source>
        <dbReference type="EMBL" id="AVX45054.1"/>
    </source>
</evidence>
<dbReference type="RefSeq" id="WP_107917357.1">
    <property type="nucleotide sequence ID" value="NZ_CABPVA010000009.1"/>
</dbReference>
<dbReference type="EMBL" id="CP021643">
    <property type="protein sequence ID" value="AVX45054.1"/>
    <property type="molecule type" value="Genomic_DNA"/>
</dbReference>
<dbReference type="Pfam" id="PF03787">
    <property type="entry name" value="RAMPs"/>
    <property type="match status" value="1"/>
</dbReference>
<sequence length="336" mass="37760">MLKDYKIKLVIKTVSPIAIIENNDTEPGGNIVTRIKKTATVNQNSDDGKIEYIPYLPANGIRGLLRRLATKKLVDKVKENENIEELKDTDIHAMLSGSGVSKSGLKFKEIEEIREKNPILSLFGTGILIAGKLKVADAIPLDKENAKNLVKRQTFVKVDDILMGTKFSQLYTKKQIEDWEKSVEENSEARKKDRDAKKLAKEMDKTFDEEAKTKKSSIQHFAQREHIVSGATFNGGFFLEKVSKLELGMFLHALEGFIENGRLGSSQNIGFGVVDIHIEDASESASLTMDRLSDSDYIFNAKIDVSLESEFDEAYKAYAEFLKRATKDNIELISKF</sequence>
<dbReference type="AlphaFoldDB" id="A0A2R4P316"/>
<proteinExistence type="predicted"/>
<evidence type="ECO:0000313" key="4">
    <source>
        <dbReference type="Proteomes" id="UP000241854"/>
    </source>
</evidence>
<dbReference type="Proteomes" id="UP000241854">
    <property type="component" value="Plasmid pICON"/>
</dbReference>
<organism evidence="3 4">
    <name type="scientific">Campylobacter concisus</name>
    <dbReference type="NCBI Taxonomy" id="199"/>
    <lineage>
        <taxon>Bacteria</taxon>
        <taxon>Pseudomonadati</taxon>
        <taxon>Campylobacterota</taxon>
        <taxon>Epsilonproteobacteria</taxon>
        <taxon>Campylobacterales</taxon>
        <taxon>Campylobacteraceae</taxon>
        <taxon>Campylobacter</taxon>
    </lineage>
</organism>